<gene>
    <name evidence="10" type="ORF">DFH94DRAFT_687916</name>
</gene>
<reference evidence="10" key="2">
    <citation type="journal article" date="2020" name="Nat. Commun.">
        <title>Large-scale genome sequencing of mycorrhizal fungi provides insights into the early evolution of symbiotic traits.</title>
        <authorList>
            <person name="Miyauchi S."/>
            <person name="Kiss E."/>
            <person name="Kuo A."/>
            <person name="Drula E."/>
            <person name="Kohler A."/>
            <person name="Sanchez-Garcia M."/>
            <person name="Morin E."/>
            <person name="Andreopoulos B."/>
            <person name="Barry K.W."/>
            <person name="Bonito G."/>
            <person name="Buee M."/>
            <person name="Carver A."/>
            <person name="Chen C."/>
            <person name="Cichocki N."/>
            <person name="Clum A."/>
            <person name="Culley D."/>
            <person name="Crous P.W."/>
            <person name="Fauchery L."/>
            <person name="Girlanda M."/>
            <person name="Hayes R.D."/>
            <person name="Keri Z."/>
            <person name="LaButti K."/>
            <person name="Lipzen A."/>
            <person name="Lombard V."/>
            <person name="Magnuson J."/>
            <person name="Maillard F."/>
            <person name="Murat C."/>
            <person name="Nolan M."/>
            <person name="Ohm R.A."/>
            <person name="Pangilinan J."/>
            <person name="Pereira M.F."/>
            <person name="Perotto S."/>
            <person name="Peter M."/>
            <person name="Pfister S."/>
            <person name="Riley R."/>
            <person name="Sitrit Y."/>
            <person name="Stielow J.B."/>
            <person name="Szollosi G."/>
            <person name="Zifcakova L."/>
            <person name="Stursova M."/>
            <person name="Spatafora J.W."/>
            <person name="Tedersoo L."/>
            <person name="Vaario L.M."/>
            <person name="Yamada A."/>
            <person name="Yan M."/>
            <person name="Wang P."/>
            <person name="Xu J."/>
            <person name="Bruns T."/>
            <person name="Baldrian P."/>
            <person name="Vilgalys R."/>
            <person name="Dunand C."/>
            <person name="Henrissat B."/>
            <person name="Grigoriev I.V."/>
            <person name="Hibbett D."/>
            <person name="Nagy L.G."/>
            <person name="Martin F.M."/>
        </authorList>
    </citation>
    <scope>NUCLEOTIDE SEQUENCE</scope>
    <source>
        <strain evidence="10">Prilba</strain>
    </source>
</reference>
<protein>
    <recommendedName>
        <fullName evidence="9">Post-SET domain-containing protein</fullName>
    </recommendedName>
</protein>
<dbReference type="InterPro" id="IPR003616">
    <property type="entry name" value="Post-SET_dom"/>
</dbReference>
<keyword evidence="4" id="KW-0489">Methyltransferase</keyword>
<feature type="domain" description="Post-SET" evidence="9">
    <location>
        <begin position="143"/>
        <end position="159"/>
    </location>
</feature>
<comment type="caution">
    <text evidence="10">The sequence shown here is derived from an EMBL/GenBank/DDBJ whole genome shotgun (WGS) entry which is preliminary data.</text>
</comment>
<evidence type="ECO:0000256" key="4">
    <source>
        <dbReference type="ARBA" id="ARBA00022603"/>
    </source>
</evidence>
<feature type="region of interest" description="Disordered" evidence="8">
    <location>
        <begin position="393"/>
        <end position="417"/>
    </location>
</feature>
<evidence type="ECO:0000256" key="3">
    <source>
        <dbReference type="ARBA" id="ARBA00022454"/>
    </source>
</evidence>
<name>A0A9P5TF67_9AGAM</name>
<feature type="region of interest" description="Disordered" evidence="8">
    <location>
        <begin position="316"/>
        <end position="353"/>
    </location>
</feature>
<evidence type="ECO:0000256" key="2">
    <source>
        <dbReference type="ARBA" id="ARBA00004286"/>
    </source>
</evidence>
<evidence type="ECO:0000256" key="7">
    <source>
        <dbReference type="ARBA" id="ARBA00023242"/>
    </source>
</evidence>
<dbReference type="GO" id="GO:0032259">
    <property type="term" value="P:methylation"/>
    <property type="evidence" value="ECO:0007669"/>
    <property type="project" value="UniProtKB-KW"/>
</dbReference>
<sequence length="417" mass="46392">MSKFRAVALKVEDGSPSPFTSTSSVTLVDHPSTSSSKMKFFVEDCINRLTQVEGLPGDLKGGTFCMNQGFQLREYAKIDIVKTEKWGSGFGRGTTCQVAARPSCYVAKWTIGQQVRMGFFSNLAIKKDEELTSNYNVDRYGHDAQPCYCGKEKCVGFIGGKTQTDIARMDDLYIGALGIADEVDGLGLKGNKEKKSKKLDENWMKIINQPILKLLAPKEVLKVIQALGQTQNPEFLMSGDQSALRQMIRLRGFRLMTNIMYDYEKDLEIFMLTGMNTWSEISRNKVEDFKVNVLVQRCSEPDNVVLKKAAEDHPRRLPIEYQGGLKGDNAAEDPAIQPPNSHPHPPRGLQHDPGFLRAKEMEQAARLARLERSKAETAAIVAAAAAAAQKALEEHSWKRSLSRRNIMRNGSDGGRNG</sequence>
<dbReference type="AlphaFoldDB" id="A0A9P5TF67"/>
<evidence type="ECO:0000313" key="11">
    <source>
        <dbReference type="Proteomes" id="UP000759537"/>
    </source>
</evidence>
<comment type="subcellular location">
    <subcellularLocation>
        <location evidence="2">Chromosome</location>
    </subcellularLocation>
    <subcellularLocation>
        <location evidence="1">Nucleus</location>
    </subcellularLocation>
</comment>
<evidence type="ECO:0000313" key="10">
    <source>
        <dbReference type="EMBL" id="KAF8487432.1"/>
    </source>
</evidence>
<reference evidence="10" key="1">
    <citation type="submission" date="2019-10" db="EMBL/GenBank/DDBJ databases">
        <authorList>
            <consortium name="DOE Joint Genome Institute"/>
            <person name="Kuo A."/>
            <person name="Miyauchi S."/>
            <person name="Kiss E."/>
            <person name="Drula E."/>
            <person name="Kohler A."/>
            <person name="Sanchez-Garcia M."/>
            <person name="Andreopoulos B."/>
            <person name="Barry K.W."/>
            <person name="Bonito G."/>
            <person name="Buee M."/>
            <person name="Carver A."/>
            <person name="Chen C."/>
            <person name="Cichocki N."/>
            <person name="Clum A."/>
            <person name="Culley D."/>
            <person name="Crous P.W."/>
            <person name="Fauchery L."/>
            <person name="Girlanda M."/>
            <person name="Hayes R."/>
            <person name="Keri Z."/>
            <person name="LaButti K."/>
            <person name="Lipzen A."/>
            <person name="Lombard V."/>
            <person name="Magnuson J."/>
            <person name="Maillard F."/>
            <person name="Morin E."/>
            <person name="Murat C."/>
            <person name="Nolan M."/>
            <person name="Ohm R."/>
            <person name="Pangilinan J."/>
            <person name="Pereira M."/>
            <person name="Perotto S."/>
            <person name="Peter M."/>
            <person name="Riley R."/>
            <person name="Sitrit Y."/>
            <person name="Stielow B."/>
            <person name="Szollosi G."/>
            <person name="Zifcakova L."/>
            <person name="Stursova M."/>
            <person name="Spatafora J.W."/>
            <person name="Tedersoo L."/>
            <person name="Vaario L.-M."/>
            <person name="Yamada A."/>
            <person name="Yan M."/>
            <person name="Wang P."/>
            <person name="Xu J."/>
            <person name="Bruns T."/>
            <person name="Baldrian P."/>
            <person name="Vilgalys R."/>
            <person name="Henrissat B."/>
            <person name="Grigoriev I.V."/>
            <person name="Hibbett D."/>
            <person name="Nagy L.G."/>
            <person name="Martin F.M."/>
        </authorList>
    </citation>
    <scope>NUCLEOTIDE SEQUENCE</scope>
    <source>
        <strain evidence="10">Prilba</strain>
    </source>
</reference>
<evidence type="ECO:0000256" key="6">
    <source>
        <dbReference type="ARBA" id="ARBA00022691"/>
    </source>
</evidence>
<organism evidence="10 11">
    <name type="scientific">Russula ochroleuca</name>
    <dbReference type="NCBI Taxonomy" id="152965"/>
    <lineage>
        <taxon>Eukaryota</taxon>
        <taxon>Fungi</taxon>
        <taxon>Dikarya</taxon>
        <taxon>Basidiomycota</taxon>
        <taxon>Agaricomycotina</taxon>
        <taxon>Agaricomycetes</taxon>
        <taxon>Russulales</taxon>
        <taxon>Russulaceae</taxon>
        <taxon>Russula</taxon>
    </lineage>
</organism>
<dbReference type="EMBL" id="WHVB01000001">
    <property type="protein sequence ID" value="KAF8487432.1"/>
    <property type="molecule type" value="Genomic_DNA"/>
</dbReference>
<proteinExistence type="predicted"/>
<keyword evidence="5" id="KW-0808">Transferase</keyword>
<dbReference type="SMART" id="SM00508">
    <property type="entry name" value="PostSET"/>
    <property type="match status" value="1"/>
</dbReference>
<dbReference type="OrthoDB" id="422362at2759"/>
<dbReference type="PROSITE" id="PS50868">
    <property type="entry name" value="POST_SET"/>
    <property type="match status" value="1"/>
</dbReference>
<dbReference type="Proteomes" id="UP000759537">
    <property type="component" value="Unassembled WGS sequence"/>
</dbReference>
<keyword evidence="7" id="KW-0539">Nucleus</keyword>
<keyword evidence="3" id="KW-0158">Chromosome</keyword>
<evidence type="ECO:0000256" key="5">
    <source>
        <dbReference type="ARBA" id="ARBA00022679"/>
    </source>
</evidence>
<dbReference type="InterPro" id="IPR050777">
    <property type="entry name" value="SET2_Histone-Lys_MeTrsfase"/>
</dbReference>
<evidence type="ECO:0000256" key="8">
    <source>
        <dbReference type="SAM" id="MobiDB-lite"/>
    </source>
</evidence>
<dbReference type="GO" id="GO:0005634">
    <property type="term" value="C:nucleus"/>
    <property type="evidence" value="ECO:0007669"/>
    <property type="project" value="UniProtKB-SubCell"/>
</dbReference>
<keyword evidence="11" id="KW-1185">Reference proteome</keyword>
<evidence type="ECO:0000259" key="9">
    <source>
        <dbReference type="PROSITE" id="PS50868"/>
    </source>
</evidence>
<dbReference type="GO" id="GO:0005694">
    <property type="term" value="C:chromosome"/>
    <property type="evidence" value="ECO:0007669"/>
    <property type="project" value="UniProtKB-SubCell"/>
</dbReference>
<keyword evidence="6" id="KW-0949">S-adenosyl-L-methionine</keyword>
<dbReference type="SUPFAM" id="SSF82199">
    <property type="entry name" value="SET domain"/>
    <property type="match status" value="1"/>
</dbReference>
<evidence type="ECO:0000256" key="1">
    <source>
        <dbReference type="ARBA" id="ARBA00004123"/>
    </source>
</evidence>
<dbReference type="InterPro" id="IPR046341">
    <property type="entry name" value="SET_dom_sf"/>
</dbReference>
<dbReference type="PANTHER" id="PTHR22884">
    <property type="entry name" value="SET DOMAIN PROTEINS"/>
    <property type="match status" value="1"/>
</dbReference>
<accession>A0A9P5TF67</accession>
<dbReference type="Gene3D" id="2.170.270.10">
    <property type="entry name" value="SET domain"/>
    <property type="match status" value="1"/>
</dbReference>
<dbReference type="GO" id="GO:0008168">
    <property type="term" value="F:methyltransferase activity"/>
    <property type="evidence" value="ECO:0007669"/>
    <property type="project" value="UniProtKB-KW"/>
</dbReference>